<evidence type="ECO:0000313" key="3">
    <source>
        <dbReference type="Proteomes" id="UP000284403"/>
    </source>
</evidence>
<reference evidence="2 3" key="1">
    <citation type="journal article" date="2018" name="BMC Genomics">
        <title>Genomic comparison of Trypanosoma conorhini and Trypanosoma rangeli to Trypanosoma cruzi strains of high and low virulence.</title>
        <authorList>
            <person name="Bradwell K.R."/>
            <person name="Koparde V.N."/>
            <person name="Matveyev A.V."/>
            <person name="Serrano M.G."/>
            <person name="Alves J.M."/>
            <person name="Parikh H."/>
            <person name="Huang B."/>
            <person name="Lee V."/>
            <person name="Espinosa-Alvarez O."/>
            <person name="Ortiz P.A."/>
            <person name="Costa-Martins A.G."/>
            <person name="Teixeira M.M."/>
            <person name="Buck G.A."/>
        </authorList>
    </citation>
    <scope>NUCLEOTIDE SEQUENCE [LARGE SCALE GENOMIC DNA]</scope>
    <source>
        <strain evidence="2 3">025E</strain>
    </source>
</reference>
<accession>A0A3R7L714</accession>
<evidence type="ECO:0000313" key="2">
    <source>
        <dbReference type="EMBL" id="RNF08888.1"/>
    </source>
</evidence>
<feature type="compositionally biased region" description="Acidic residues" evidence="1">
    <location>
        <begin position="282"/>
        <end position="291"/>
    </location>
</feature>
<evidence type="ECO:0000256" key="1">
    <source>
        <dbReference type="SAM" id="MobiDB-lite"/>
    </source>
</evidence>
<dbReference type="GeneID" id="40320769"/>
<name>A0A3R7L714_9TRYP</name>
<sequence length="627" mass="68412">MGSSYSADGMRSSQEMDLAKMRGGRQPGRASSCPTIRGGDAHSTRLRAHEGHGWKVRDLVPYHAPVSHADEQNMQTFLFSGGNYENGGPHSPMASVSSDYPLPSASPGESGASMLDNYVSGIQNFCAVYGDEHAPQEAPVQSSPPKSLKRQVFFVEKSPARQNSFNGVNAGPPKGILSHTSSFSRPVPRGILSHTSSFIKPTGKEWGRVNRHRAGSVTVEVESDGKEEVQRPLFKRTDSKWSSHDELRSKSPDESPAKPVTEVREKSRVRTLLVMEPSPAEDGADEEDDETSSSLLDPLVRVNEDGHSIEVVGAPDTLITPDEIVTHQNGSTSTDSVELKKVRRLFISGHSTSVICSEGSGLAGQTPGLGSPSWCILKEFLIGLIDEVIEEARSSVNHTKLACAFAAVKQQQMADLLRKHPEFGTLSVRPSPLFGIRFVGLEYRNIPDSSTFVSILRDVEENYKESQCSEGTYIVLSLLLNKRLMGVTDDDGDVIVSSLQIISAGEAVKHLLLALQSSSEEPQAVLDESIYGACHTLSVYVTHAKDMRAAEGFELQSSLMGVKHCLPRYGGARALMKTLDEAIERAEARLMKISNPAEKKSTEIYIENRVVLKRSLDALLEKVRPHK</sequence>
<dbReference type="AlphaFoldDB" id="A0A3R7L714"/>
<feature type="compositionally biased region" description="Basic and acidic residues" evidence="1">
    <location>
        <begin position="223"/>
        <end position="268"/>
    </location>
</feature>
<dbReference type="RefSeq" id="XP_029225931.1">
    <property type="nucleotide sequence ID" value="XM_029374025.1"/>
</dbReference>
<organism evidence="2 3">
    <name type="scientific">Trypanosoma conorhini</name>
    <dbReference type="NCBI Taxonomy" id="83891"/>
    <lineage>
        <taxon>Eukaryota</taxon>
        <taxon>Discoba</taxon>
        <taxon>Euglenozoa</taxon>
        <taxon>Kinetoplastea</taxon>
        <taxon>Metakinetoplastina</taxon>
        <taxon>Trypanosomatida</taxon>
        <taxon>Trypanosomatidae</taxon>
        <taxon>Trypanosoma</taxon>
    </lineage>
</organism>
<comment type="caution">
    <text evidence="2">The sequence shown here is derived from an EMBL/GenBank/DDBJ whole genome shotgun (WGS) entry which is preliminary data.</text>
</comment>
<dbReference type="PANTHER" id="PTHR35615">
    <property type="entry name" value="PRESENT IN THE OUTER MITOCHONDRIAL MEMBRANE PROTEOME 22-RELATED"/>
    <property type="match status" value="1"/>
</dbReference>
<keyword evidence="3" id="KW-1185">Reference proteome</keyword>
<feature type="compositionally biased region" description="Polar residues" evidence="1">
    <location>
        <begin position="1"/>
        <end position="15"/>
    </location>
</feature>
<dbReference type="Proteomes" id="UP000284403">
    <property type="component" value="Unassembled WGS sequence"/>
</dbReference>
<dbReference type="EMBL" id="MKKU01000524">
    <property type="protein sequence ID" value="RNF08888.1"/>
    <property type="molecule type" value="Genomic_DNA"/>
</dbReference>
<protein>
    <submittedName>
        <fullName evidence="2">Uncharacterized protein</fullName>
    </submittedName>
</protein>
<feature type="region of interest" description="Disordered" evidence="1">
    <location>
        <begin position="81"/>
        <end position="108"/>
    </location>
</feature>
<dbReference type="PANTHER" id="PTHR35615:SF8">
    <property type="entry name" value="TRANSMEMBRANE PROTEIN"/>
    <property type="match status" value="1"/>
</dbReference>
<proteinExistence type="predicted"/>
<feature type="region of interest" description="Disordered" evidence="1">
    <location>
        <begin position="220"/>
        <end position="293"/>
    </location>
</feature>
<dbReference type="OrthoDB" id="253017at2759"/>
<feature type="region of interest" description="Disordered" evidence="1">
    <location>
        <begin position="1"/>
        <end position="41"/>
    </location>
</feature>
<gene>
    <name evidence="2" type="ORF">Tco025E_07158</name>
</gene>